<keyword evidence="2" id="KW-0812">Transmembrane</keyword>
<protein>
    <submittedName>
        <fullName evidence="5">Uncharacterized protein isoform X1</fullName>
    </submittedName>
</protein>
<evidence type="ECO:0000313" key="5">
    <source>
        <dbReference type="RefSeq" id="XP_071928879.1"/>
    </source>
</evidence>
<feature type="transmembrane region" description="Helical" evidence="2">
    <location>
        <begin position="12"/>
        <end position="42"/>
    </location>
</feature>
<dbReference type="Gene3D" id="2.40.50.140">
    <property type="entry name" value="Nucleic acid-binding proteins"/>
    <property type="match status" value="1"/>
</dbReference>
<proteinExistence type="predicted"/>
<keyword evidence="2" id="KW-1133">Transmembrane helix</keyword>
<keyword evidence="4" id="KW-1185">Reference proteome</keyword>
<evidence type="ECO:0000259" key="3">
    <source>
        <dbReference type="Pfam" id="PF08646"/>
    </source>
</evidence>
<evidence type="ECO:0000256" key="1">
    <source>
        <dbReference type="SAM" id="MobiDB-lite"/>
    </source>
</evidence>
<sequence>MEFRVFRSCPYALLLFCPLDILLLCCLLLAGFTCLLQVPFILSWPCETLPRVTFPDSYPYRSFVLLELADLHVTSGDLLELSDLQLRSFPLFSPLSFSLLVCFLLADFTNLQATYVLNWARESFSTAFSPNADPSRSTLSVLRLWSRFLSLIVPGSFKWMVLQRHSVALNLGITVSAVVYDDDISHVDGLLLPFKKYYISTVEICEIPESTPPGIYRFYWVINNKTTVEEVTDEGGPMLPFYFHLRSFESFHFVADTDEFIRIALSTRNDSVILVNPPVREANQLKHWAARNEKSFAGLLEDNMHAKQSPQLFHQSQQKIISIIDVVPTQKVSWVKAQVFFQHIIQKYYYMGCVKCHYMTAANFGTTFTCNHCSEKQEDSPRCRFDVDLTDHTDTLTASVFGDLAKTLLTLTALEAMNYHEKNAELLLEKVHQELQSKMFILKLKPTATRDRGGHQRYTIVYCFKDASSEESANKSADPDVQTISQEIGTTVPTNAAPENQVSSSKVRIRLDTKFDQSEDANDNTSKDEEPPSSKKAKKN</sequence>
<keyword evidence="2" id="KW-0472">Membrane</keyword>
<dbReference type="RefSeq" id="XP_071928879.1">
    <property type="nucleotide sequence ID" value="XM_072072778.1"/>
</dbReference>
<feature type="region of interest" description="Disordered" evidence="1">
    <location>
        <begin position="489"/>
        <end position="540"/>
    </location>
</feature>
<name>A0ABM4WAQ5_COFAR</name>
<dbReference type="SUPFAM" id="SSF50249">
    <property type="entry name" value="Nucleic acid-binding proteins"/>
    <property type="match status" value="1"/>
</dbReference>
<dbReference type="InterPro" id="IPR012340">
    <property type="entry name" value="NA-bd_OB-fold"/>
</dbReference>
<dbReference type="Proteomes" id="UP001652660">
    <property type="component" value="Chromosome 11e"/>
</dbReference>
<evidence type="ECO:0000313" key="4">
    <source>
        <dbReference type="Proteomes" id="UP001652660"/>
    </source>
</evidence>
<dbReference type="GeneID" id="113717902"/>
<organism evidence="4 5">
    <name type="scientific">Coffea arabica</name>
    <name type="common">Arabian coffee</name>
    <dbReference type="NCBI Taxonomy" id="13443"/>
    <lineage>
        <taxon>Eukaryota</taxon>
        <taxon>Viridiplantae</taxon>
        <taxon>Streptophyta</taxon>
        <taxon>Embryophyta</taxon>
        <taxon>Tracheophyta</taxon>
        <taxon>Spermatophyta</taxon>
        <taxon>Magnoliopsida</taxon>
        <taxon>eudicotyledons</taxon>
        <taxon>Gunneridae</taxon>
        <taxon>Pentapetalae</taxon>
        <taxon>asterids</taxon>
        <taxon>lamiids</taxon>
        <taxon>Gentianales</taxon>
        <taxon>Rubiaceae</taxon>
        <taxon>Ixoroideae</taxon>
        <taxon>Gardenieae complex</taxon>
        <taxon>Bertiereae - Coffeeae clade</taxon>
        <taxon>Coffeeae</taxon>
        <taxon>Coffea</taxon>
    </lineage>
</organism>
<reference evidence="5" key="1">
    <citation type="submission" date="2025-08" db="UniProtKB">
        <authorList>
            <consortium name="RefSeq"/>
        </authorList>
    </citation>
    <scope>IDENTIFICATION</scope>
    <source>
        <tissue evidence="5">Leaves</tissue>
    </source>
</reference>
<feature type="domain" description="Replication factor A C-terminal" evidence="3">
    <location>
        <begin position="346"/>
        <end position="449"/>
    </location>
</feature>
<accession>A0ABM4WAQ5</accession>
<dbReference type="Pfam" id="PF08646">
    <property type="entry name" value="Rep_fac-A_C"/>
    <property type="match status" value="1"/>
</dbReference>
<gene>
    <name evidence="5" type="primary">LOC113717902</name>
</gene>
<dbReference type="InterPro" id="IPR013955">
    <property type="entry name" value="Rep_factor-A_C"/>
</dbReference>
<evidence type="ECO:0000256" key="2">
    <source>
        <dbReference type="SAM" id="Phobius"/>
    </source>
</evidence>
<feature type="compositionally biased region" description="Polar residues" evidence="1">
    <location>
        <begin position="489"/>
        <end position="506"/>
    </location>
</feature>